<dbReference type="STRING" id="71657.SAMN02982996_00193"/>
<sequence length="596" mass="65451">MKRLFTALVILLVVLAAGMSALVVLINPNDFRGYMTRQVAARSGYQLTLDGDLRWHVWPQLSILSGGMSLSAPGAQAPIVSAENMRLDVRLWPLLSHRLEVKQVMLKGAVLRLTPESQPKKTNQPIAPPGGAEPDIGSGWRFDIGRIEVADSLLILQQQDGEQLNLRDINLSMTRSGPNEAQVTLSTRINRDQRDLSLSGSSVLDMREFPQRVRARIDRLDYQLQGAGLPASGITGSGSMQVAYQRQPEKITVSQFALSANQSQLSGTAAFTSGSVPDYTLDLRSGLLDLDTLLGLAKGEDEAVSVKKAPAVKPVISNDIPLQQSNNGLRNFTSHIALQADALIFRGVKMNQFSLRGVNQRGKVTIDELSGRVGEGRFSLPGTLDIDASPAINTQPDLENIELTDLMRVLTLPETLTGSFTMQGKFSGDNLTVSAMLSQWQGNAALQASRLRLYGLNIPRMIQQAVERNSNGVRGQSGDEHFTEMQQVTGQARLNAGKLRMYNLNGRSQILAVGGEGVLDLPAQSCDINLSVQVIDGWQGNDRVVQLLKNARIPFRLYGPFNNLNYQLPIDQMLRKRLQDELKQQINDWTKKNQAN</sequence>
<accession>A0A1H3VUG6</accession>
<reference evidence="2 3" key="1">
    <citation type="submission" date="2016-10" db="EMBL/GenBank/DDBJ databases">
        <authorList>
            <person name="de Groot N.N."/>
        </authorList>
    </citation>
    <scope>NUCLEOTIDE SEQUENCE [LARGE SCALE GENOMIC DNA]</scope>
    <source>
        <strain evidence="2 3">ATCC 29281</strain>
    </source>
</reference>
<organism evidence="2 3">
    <name type="scientific">Lonsdalea quercina</name>
    <dbReference type="NCBI Taxonomy" id="71657"/>
    <lineage>
        <taxon>Bacteria</taxon>
        <taxon>Pseudomonadati</taxon>
        <taxon>Pseudomonadota</taxon>
        <taxon>Gammaproteobacteria</taxon>
        <taxon>Enterobacterales</taxon>
        <taxon>Pectobacteriaceae</taxon>
        <taxon>Lonsdalea</taxon>
    </lineage>
</organism>
<dbReference type="AlphaFoldDB" id="A0A1H3VUG6"/>
<evidence type="ECO:0000313" key="2">
    <source>
        <dbReference type="EMBL" id="SDZ78416.1"/>
    </source>
</evidence>
<protein>
    <submittedName>
        <fullName evidence="2">AsmA protein</fullName>
    </submittedName>
</protein>
<name>A0A1H3VUG6_9GAMM</name>
<feature type="domain" description="AsmA" evidence="1">
    <location>
        <begin position="6"/>
        <end position="195"/>
    </location>
</feature>
<dbReference type="Pfam" id="PF05170">
    <property type="entry name" value="AsmA"/>
    <property type="match status" value="2"/>
</dbReference>
<dbReference type="eggNOG" id="COG2982">
    <property type="taxonomic scope" value="Bacteria"/>
</dbReference>
<dbReference type="EMBL" id="FNQS01000001">
    <property type="protein sequence ID" value="SDZ78416.1"/>
    <property type="molecule type" value="Genomic_DNA"/>
</dbReference>
<proteinExistence type="predicted"/>
<dbReference type="PANTHER" id="PTHR30441">
    <property type="entry name" value="DUF748 DOMAIN-CONTAINING PROTEIN"/>
    <property type="match status" value="1"/>
</dbReference>
<keyword evidence="3" id="KW-1185">Reference proteome</keyword>
<dbReference type="PANTHER" id="PTHR30441:SF4">
    <property type="entry name" value="PROTEIN ASMA"/>
    <property type="match status" value="1"/>
</dbReference>
<evidence type="ECO:0000313" key="3">
    <source>
        <dbReference type="Proteomes" id="UP000187280"/>
    </source>
</evidence>
<dbReference type="InterPro" id="IPR007844">
    <property type="entry name" value="AsmA"/>
</dbReference>
<dbReference type="GO" id="GO:0090313">
    <property type="term" value="P:regulation of protein targeting to membrane"/>
    <property type="evidence" value="ECO:0007669"/>
    <property type="project" value="TreeGrafter"/>
</dbReference>
<dbReference type="InterPro" id="IPR052894">
    <property type="entry name" value="AsmA-related"/>
</dbReference>
<dbReference type="GO" id="GO:0005886">
    <property type="term" value="C:plasma membrane"/>
    <property type="evidence" value="ECO:0007669"/>
    <property type="project" value="TreeGrafter"/>
</dbReference>
<evidence type="ECO:0000259" key="1">
    <source>
        <dbReference type="Pfam" id="PF05170"/>
    </source>
</evidence>
<feature type="domain" description="AsmA" evidence="1">
    <location>
        <begin position="221"/>
        <end position="500"/>
    </location>
</feature>
<dbReference type="RefSeq" id="WP_074727713.1">
    <property type="nucleotide sequence ID" value="NZ_FNQS01000001.1"/>
</dbReference>
<dbReference type="Proteomes" id="UP000187280">
    <property type="component" value="Unassembled WGS sequence"/>
</dbReference>
<dbReference type="GeneID" id="97763138"/>
<gene>
    <name evidence="2" type="ORF">SAMN02982996_00193</name>
</gene>
<dbReference type="NCBIfam" id="NF008091">
    <property type="entry name" value="PRK10833.1"/>
    <property type="match status" value="1"/>
</dbReference>